<dbReference type="GO" id="GO:1990961">
    <property type="term" value="P:xenobiotic detoxification by transmembrane export across the plasma membrane"/>
    <property type="evidence" value="ECO:0007669"/>
    <property type="project" value="UniProtKB-ARBA"/>
</dbReference>
<evidence type="ECO:0000256" key="8">
    <source>
        <dbReference type="RuleBase" id="RU003942"/>
    </source>
</evidence>
<dbReference type="eggNOG" id="COG2076">
    <property type="taxonomic scope" value="Bacteria"/>
</dbReference>
<dbReference type="PANTHER" id="PTHR30561:SF1">
    <property type="entry name" value="MULTIDRUG TRANSPORTER EMRE"/>
    <property type="match status" value="1"/>
</dbReference>
<dbReference type="InterPro" id="IPR000390">
    <property type="entry name" value="Small_drug/metabolite_transptr"/>
</dbReference>
<gene>
    <name evidence="10" type="ORF">MEA186_11146</name>
</gene>
<dbReference type="GO" id="GO:0031460">
    <property type="term" value="P:glycine betaine transport"/>
    <property type="evidence" value="ECO:0007669"/>
    <property type="project" value="TreeGrafter"/>
</dbReference>
<evidence type="ECO:0000256" key="4">
    <source>
        <dbReference type="ARBA" id="ARBA00022692"/>
    </source>
</evidence>
<evidence type="ECO:0000256" key="2">
    <source>
        <dbReference type="ARBA" id="ARBA00022448"/>
    </source>
</evidence>
<feature type="transmembrane region" description="Helical" evidence="9">
    <location>
        <begin position="63"/>
        <end position="85"/>
    </location>
</feature>
<feature type="transmembrane region" description="Helical" evidence="9">
    <location>
        <begin position="39"/>
        <end position="57"/>
    </location>
</feature>
<dbReference type="InterPro" id="IPR037185">
    <property type="entry name" value="EmrE-like"/>
</dbReference>
<dbReference type="Pfam" id="PF00893">
    <property type="entry name" value="Multi_Drug_Res"/>
    <property type="match status" value="1"/>
</dbReference>
<accession>G6Y8G2</accession>
<dbReference type="FunFam" id="1.10.3730.20:FF:000001">
    <property type="entry name" value="Quaternary ammonium compound resistance transporter SugE"/>
    <property type="match status" value="1"/>
</dbReference>
<comment type="similarity">
    <text evidence="7 8">Belongs to the drug/metabolite transporter (DMT) superfamily. Small multidrug resistance (SMR) (TC 2.A.7.1) family.</text>
</comment>
<feature type="transmembrane region" description="Helical" evidence="9">
    <location>
        <begin position="92"/>
        <end position="110"/>
    </location>
</feature>
<organism evidence="10 11">
    <name type="scientific">Mesorhizobium amorphae CCNWGS0123</name>
    <dbReference type="NCBI Taxonomy" id="1082933"/>
    <lineage>
        <taxon>Bacteria</taxon>
        <taxon>Pseudomonadati</taxon>
        <taxon>Pseudomonadota</taxon>
        <taxon>Alphaproteobacteria</taxon>
        <taxon>Hyphomicrobiales</taxon>
        <taxon>Phyllobacteriaceae</taxon>
        <taxon>Mesorhizobium</taxon>
    </lineage>
</organism>
<evidence type="ECO:0000313" key="10">
    <source>
        <dbReference type="EMBL" id="EHH11983.1"/>
    </source>
</evidence>
<sequence length="116" mass="12350">MAVRSALIAYACLGLAILFEVTGSTFLQKSQQFTKMAPTLTFIALYGVSFWFLSQALKSMPLGVAYAIWSGLGIVLTAAISVVIFRQVLDTAAIIGIAMIISGVVVMQVFSEAATH</sequence>
<dbReference type="GO" id="GO:0015297">
    <property type="term" value="F:antiporter activity"/>
    <property type="evidence" value="ECO:0007669"/>
    <property type="project" value="TreeGrafter"/>
</dbReference>
<keyword evidence="4 8" id="KW-0812">Transmembrane</keyword>
<evidence type="ECO:0000256" key="3">
    <source>
        <dbReference type="ARBA" id="ARBA00022475"/>
    </source>
</evidence>
<evidence type="ECO:0000256" key="9">
    <source>
        <dbReference type="SAM" id="Phobius"/>
    </source>
</evidence>
<comment type="subcellular location">
    <subcellularLocation>
        <location evidence="1 8">Cell membrane</location>
        <topology evidence="1 8">Multi-pass membrane protein</topology>
    </subcellularLocation>
</comment>
<dbReference type="GO" id="GO:0005886">
    <property type="term" value="C:plasma membrane"/>
    <property type="evidence" value="ECO:0007669"/>
    <property type="project" value="UniProtKB-SubCell"/>
</dbReference>
<dbReference type="GO" id="GO:0015199">
    <property type="term" value="F:amino-acid betaine transmembrane transporter activity"/>
    <property type="evidence" value="ECO:0007669"/>
    <property type="project" value="TreeGrafter"/>
</dbReference>
<dbReference type="GO" id="GO:0015220">
    <property type="term" value="F:choline transmembrane transporter activity"/>
    <property type="evidence" value="ECO:0007669"/>
    <property type="project" value="TreeGrafter"/>
</dbReference>
<protein>
    <submittedName>
        <fullName evidence="10">Small multidrug efflux pump, DMT superfamily protein</fullName>
    </submittedName>
</protein>
<proteinExistence type="inferred from homology"/>
<dbReference type="RefSeq" id="WP_006201747.1">
    <property type="nucleotide sequence ID" value="NZ_AGSN01000091.1"/>
</dbReference>
<dbReference type="SUPFAM" id="SSF103481">
    <property type="entry name" value="Multidrug resistance efflux transporter EmrE"/>
    <property type="match status" value="1"/>
</dbReference>
<dbReference type="InterPro" id="IPR045324">
    <property type="entry name" value="Small_multidrug_res"/>
</dbReference>
<dbReference type="PATRIC" id="fig|1082933.3.peg.2146"/>
<evidence type="ECO:0000313" key="11">
    <source>
        <dbReference type="Proteomes" id="UP000002949"/>
    </source>
</evidence>
<dbReference type="Gene3D" id="1.10.3730.20">
    <property type="match status" value="1"/>
</dbReference>
<name>G6Y8G2_9HYPH</name>
<keyword evidence="6 9" id="KW-0472">Membrane</keyword>
<evidence type="ECO:0000256" key="7">
    <source>
        <dbReference type="ARBA" id="ARBA00038032"/>
    </source>
</evidence>
<keyword evidence="5 9" id="KW-1133">Transmembrane helix</keyword>
<keyword evidence="11" id="KW-1185">Reference proteome</keyword>
<dbReference type="Proteomes" id="UP000002949">
    <property type="component" value="Unassembled WGS sequence"/>
</dbReference>
<reference evidence="10 11" key="1">
    <citation type="journal article" date="2012" name="J. Bacteriol.">
        <title>Draft Genome Sequence of Plant Growth-Promoting Rhizobium Mesorhizobium amorphae, Isolated from Zinc-Lead Mine Tailings.</title>
        <authorList>
            <person name="Hao X."/>
            <person name="Lin Y."/>
            <person name="Johnstone L."/>
            <person name="Baltrus D.A."/>
            <person name="Miller S.J."/>
            <person name="Wei G."/>
            <person name="Rensing C."/>
        </authorList>
    </citation>
    <scope>NUCLEOTIDE SEQUENCE [LARGE SCALE GENOMIC DNA]</scope>
    <source>
        <strain evidence="10 11">CCNWGS0123</strain>
    </source>
</reference>
<keyword evidence="3" id="KW-1003">Cell membrane</keyword>
<dbReference type="EMBL" id="AGSN01000091">
    <property type="protein sequence ID" value="EHH11983.1"/>
    <property type="molecule type" value="Genomic_DNA"/>
</dbReference>
<keyword evidence="2" id="KW-0813">Transport</keyword>
<feature type="transmembrane region" description="Helical" evidence="9">
    <location>
        <begin position="6"/>
        <end position="27"/>
    </location>
</feature>
<dbReference type="AlphaFoldDB" id="G6Y8G2"/>
<evidence type="ECO:0000256" key="6">
    <source>
        <dbReference type="ARBA" id="ARBA00023136"/>
    </source>
</evidence>
<dbReference type="PANTHER" id="PTHR30561">
    <property type="entry name" value="SMR FAMILY PROTON-DEPENDENT DRUG EFFLUX TRANSPORTER SUGE"/>
    <property type="match status" value="1"/>
</dbReference>
<evidence type="ECO:0000256" key="5">
    <source>
        <dbReference type="ARBA" id="ARBA00022989"/>
    </source>
</evidence>
<evidence type="ECO:0000256" key="1">
    <source>
        <dbReference type="ARBA" id="ARBA00004651"/>
    </source>
</evidence>